<dbReference type="STRING" id="249352.SAMN05444395_10693"/>
<dbReference type="Proteomes" id="UP000077164">
    <property type="component" value="Unassembled WGS sequence"/>
</dbReference>
<organism evidence="1 2">
    <name type="scientific">Flavobacterium fryxellicola</name>
    <dbReference type="NCBI Taxonomy" id="249352"/>
    <lineage>
        <taxon>Bacteria</taxon>
        <taxon>Pseudomonadati</taxon>
        <taxon>Bacteroidota</taxon>
        <taxon>Flavobacteriia</taxon>
        <taxon>Flavobacteriales</taxon>
        <taxon>Flavobacteriaceae</taxon>
        <taxon>Flavobacterium</taxon>
    </lineage>
</organism>
<dbReference type="RefSeq" id="WP_066077457.1">
    <property type="nucleotide sequence ID" value="NZ_FRDK01000006.1"/>
</dbReference>
<evidence type="ECO:0008006" key="3">
    <source>
        <dbReference type="Google" id="ProtNLM"/>
    </source>
</evidence>
<keyword evidence="2" id="KW-1185">Reference proteome</keyword>
<proteinExistence type="predicted"/>
<dbReference type="SUPFAM" id="SSF111369">
    <property type="entry name" value="HlyD-like secretion proteins"/>
    <property type="match status" value="1"/>
</dbReference>
<evidence type="ECO:0000313" key="2">
    <source>
        <dbReference type="Proteomes" id="UP000077164"/>
    </source>
</evidence>
<name>A0A162P8R8_9FLAO</name>
<gene>
    <name evidence="1" type="ORF">FBFR_04145</name>
</gene>
<dbReference type="GO" id="GO:0005886">
    <property type="term" value="C:plasma membrane"/>
    <property type="evidence" value="ECO:0007669"/>
    <property type="project" value="TreeGrafter"/>
</dbReference>
<dbReference type="EMBL" id="LVJE01000008">
    <property type="protein sequence ID" value="OAB29470.1"/>
    <property type="molecule type" value="Genomic_DNA"/>
</dbReference>
<dbReference type="GO" id="GO:0046677">
    <property type="term" value="P:response to antibiotic"/>
    <property type="evidence" value="ECO:0007669"/>
    <property type="project" value="TreeGrafter"/>
</dbReference>
<dbReference type="OrthoDB" id="9801814at2"/>
<accession>A0A162P8R8</accession>
<comment type="caution">
    <text evidence="1">The sequence shown here is derived from an EMBL/GenBank/DDBJ whole genome shotgun (WGS) entry which is preliminary data.</text>
</comment>
<evidence type="ECO:0000313" key="1">
    <source>
        <dbReference type="EMBL" id="OAB29470.1"/>
    </source>
</evidence>
<dbReference type="PANTHER" id="PTHR30158">
    <property type="entry name" value="ACRA/E-RELATED COMPONENT OF DRUG EFFLUX TRANSPORTER"/>
    <property type="match status" value="1"/>
</dbReference>
<reference evidence="1 2" key="1">
    <citation type="submission" date="2016-03" db="EMBL/GenBank/DDBJ databases">
        <title>Draft genome sequence of Flavobacterium fryxellicola DSM 16209.</title>
        <authorList>
            <person name="Shin S.-K."/>
            <person name="Yi H."/>
        </authorList>
    </citation>
    <scope>NUCLEOTIDE SEQUENCE [LARGE SCALE GENOMIC DNA]</scope>
    <source>
        <strain evidence="1 2">DSM 16209</strain>
    </source>
</reference>
<dbReference type="AlphaFoldDB" id="A0A162P8R8"/>
<protein>
    <recommendedName>
        <fullName evidence="3">Efflux transporter periplasmic adaptor subunit</fullName>
    </recommendedName>
</protein>
<sequence length="77" mass="8437">MLIAAACGKKEEQEMPVPAAAAFPVQTITLQDAAVFQEYTANQEGYQNVEIRPKVDGFIQKTDLGKGPLIRKGQLLF</sequence>